<gene>
    <name evidence="1" type="ORF">DSTB1V02_LOCUS2561</name>
</gene>
<accession>A0A7R8X2L5</accession>
<proteinExistence type="predicted"/>
<evidence type="ECO:0000313" key="1">
    <source>
        <dbReference type="EMBL" id="CAD7242603.1"/>
    </source>
</evidence>
<dbReference type="AlphaFoldDB" id="A0A7R8X2L5"/>
<name>A0A7R8X2L5_9CRUS</name>
<evidence type="ECO:0000313" key="2">
    <source>
        <dbReference type="Proteomes" id="UP000677054"/>
    </source>
</evidence>
<organism evidence="1">
    <name type="scientific">Darwinula stevensoni</name>
    <dbReference type="NCBI Taxonomy" id="69355"/>
    <lineage>
        <taxon>Eukaryota</taxon>
        <taxon>Metazoa</taxon>
        <taxon>Ecdysozoa</taxon>
        <taxon>Arthropoda</taxon>
        <taxon>Crustacea</taxon>
        <taxon>Oligostraca</taxon>
        <taxon>Ostracoda</taxon>
        <taxon>Podocopa</taxon>
        <taxon>Podocopida</taxon>
        <taxon>Darwinulocopina</taxon>
        <taxon>Darwinuloidea</taxon>
        <taxon>Darwinulidae</taxon>
        <taxon>Darwinula</taxon>
    </lineage>
</organism>
<reference evidence="1" key="1">
    <citation type="submission" date="2020-11" db="EMBL/GenBank/DDBJ databases">
        <authorList>
            <person name="Tran Van P."/>
        </authorList>
    </citation>
    <scope>NUCLEOTIDE SEQUENCE</scope>
</reference>
<sequence>MCSELLASVCRAFVDNALTYPSPFHRKARLFMMAFVMYYTSKRAVILPMMAADWVGLGSSIADLMAPKGTRTIPEFLKIHSRQGDIPALLLVESCGFPCECRGRRSETKKEIGLLEEGRDRDEGQMRLFGGRDRDLVVGNSLRWWPWPFQAIAGPVMYLV</sequence>
<dbReference type="Proteomes" id="UP000677054">
    <property type="component" value="Unassembled WGS sequence"/>
</dbReference>
<dbReference type="EMBL" id="LR899809">
    <property type="protein sequence ID" value="CAD7242603.1"/>
    <property type="molecule type" value="Genomic_DNA"/>
</dbReference>
<protein>
    <submittedName>
        <fullName evidence="1">Uncharacterized protein</fullName>
    </submittedName>
</protein>
<keyword evidence="2" id="KW-1185">Reference proteome</keyword>
<dbReference type="EMBL" id="CAJPEV010000292">
    <property type="protein sequence ID" value="CAG0883556.1"/>
    <property type="molecule type" value="Genomic_DNA"/>
</dbReference>